<reference evidence="6" key="1">
    <citation type="submission" date="2011-01" db="EMBL/GenBank/DDBJ databases">
        <title>Complete sequence of chromosome of Acidobacterium sp. MP5ACTX9.</title>
        <authorList>
            <consortium name="US DOE Joint Genome Institute"/>
            <person name="Lucas S."/>
            <person name="Copeland A."/>
            <person name="Lapidus A."/>
            <person name="Cheng J.-F."/>
            <person name="Goodwin L."/>
            <person name="Pitluck S."/>
            <person name="Teshima H."/>
            <person name="Detter J.C."/>
            <person name="Han C."/>
            <person name="Tapia R."/>
            <person name="Land M."/>
            <person name="Hauser L."/>
            <person name="Kyrpides N."/>
            <person name="Ivanova N."/>
            <person name="Ovchinnikova G."/>
            <person name="Pagani I."/>
            <person name="Rawat S.R."/>
            <person name="Mannisto M."/>
            <person name="Haggblom M.M."/>
            <person name="Woyke T."/>
        </authorList>
    </citation>
    <scope>NUCLEOTIDE SEQUENCE [LARGE SCALE GENOMIC DNA]</scope>
    <source>
        <strain evidence="6">MP5ACTX9</strain>
    </source>
</reference>
<evidence type="ECO:0000313" key="6">
    <source>
        <dbReference type="Proteomes" id="UP000000343"/>
    </source>
</evidence>
<dbReference type="Pfam" id="PF02563">
    <property type="entry name" value="Poly_export"/>
    <property type="match status" value="1"/>
</dbReference>
<dbReference type="KEGG" id="acm:AciX9_0587"/>
<dbReference type="InterPro" id="IPR049712">
    <property type="entry name" value="Poly_export"/>
</dbReference>
<feature type="region of interest" description="Disordered" evidence="2">
    <location>
        <begin position="183"/>
        <end position="245"/>
    </location>
</feature>
<evidence type="ECO:0000256" key="1">
    <source>
        <dbReference type="ARBA" id="ARBA00022729"/>
    </source>
</evidence>
<dbReference type="PANTHER" id="PTHR33619">
    <property type="entry name" value="POLYSACCHARIDE EXPORT PROTEIN GFCE-RELATED"/>
    <property type="match status" value="1"/>
</dbReference>
<feature type="compositionally biased region" description="Low complexity" evidence="2">
    <location>
        <begin position="208"/>
        <end position="226"/>
    </location>
</feature>
<dbReference type="EMBL" id="CP002480">
    <property type="protein sequence ID" value="ADW67658.1"/>
    <property type="molecule type" value="Genomic_DNA"/>
</dbReference>
<feature type="domain" description="Soluble ligand binding" evidence="4">
    <location>
        <begin position="465"/>
        <end position="512"/>
    </location>
</feature>
<dbReference type="GO" id="GO:0015159">
    <property type="term" value="F:polysaccharide transmembrane transporter activity"/>
    <property type="evidence" value="ECO:0007669"/>
    <property type="project" value="InterPro"/>
</dbReference>
<organism evidence="6">
    <name type="scientific">Granulicella tundricola (strain ATCC BAA-1859 / DSM 23138 / MP5ACTX9)</name>
    <dbReference type="NCBI Taxonomy" id="1198114"/>
    <lineage>
        <taxon>Bacteria</taxon>
        <taxon>Pseudomonadati</taxon>
        <taxon>Acidobacteriota</taxon>
        <taxon>Terriglobia</taxon>
        <taxon>Terriglobales</taxon>
        <taxon>Acidobacteriaceae</taxon>
        <taxon>Granulicella</taxon>
    </lineage>
</organism>
<dbReference type="Proteomes" id="UP000000343">
    <property type="component" value="Chromosome"/>
</dbReference>
<proteinExistence type="predicted"/>
<dbReference type="InterPro" id="IPR003715">
    <property type="entry name" value="Poly_export_N"/>
</dbReference>
<evidence type="ECO:0000256" key="2">
    <source>
        <dbReference type="SAM" id="MobiDB-lite"/>
    </source>
</evidence>
<feature type="domain" description="Polysaccharide export protein N-terminal" evidence="3">
    <location>
        <begin position="302"/>
        <end position="374"/>
    </location>
</feature>
<evidence type="ECO:0000259" key="4">
    <source>
        <dbReference type="Pfam" id="PF10531"/>
    </source>
</evidence>
<sequence>MISAHLFLLRSRQAGLGLICCVALSTWNAKLTAQTLQAPAASGQNAGSTAGSTANGSFAGVDGTVSPIAGTRGSLSAGQIVAILQDKPEVIVEIKQLAADQLQQQGVKIQPDSITDEALYSQIASNAPLRSAITNFLRARGYVSDADLQQNAAAGGSDRDDDGDALSSTQTLQSLSQVPGANLPLAAADGSSLQDSLAQQAEQGRLQSSGNTTGAGARTTNAAASRQTRDSDTHNTTDVPKVLRQPAPYNLLSMRDLYTQIPEESTHLKRFGSEMFVSRGGTGTMTRAVGQGQESPLDIPIGPDYVVGPGDSLSIDLWGGISQTLTKTIDREGRISLPEAGTIAVAGLTLERAQAVIGNTLKAQYRNAQVAVTVSRLRTVRVYVVGDVQRPGAYDISSLSTPLNALYAAGGPTGVGSLRTLRHMRGKELVAEIDLYDFLLHGVRTGDDRFQGGDTLLVPPAGPQVALSGAVKRPAIYELKHEATLAAVLADAGGSTVAAALSHITVERIDANQHRETVTLNLTKSSTGEAATAAISDFPVRDGDRIQIAPILPFSERAVYLEGHVVRPGRMAYREGMHLNDVLRSYQDLLPEPAAQGEVIRLVAPDLHAETIEFNVADALIGNVSLELQPFDTIRVLGRYDVDSPRVEIRGEVLRPGSFPLSEGMTAAQLVRMAGGFRRGALQQDADLTSYHIVDGNKVIGQRSAIRIGDAVARNDSSADVVLKPGDILTVHQITGWNDIGASLTIEGEANHPGSYGFQEGERLSSVLRRAGGLRDTAYPAGAVLIREQVRELEEKSRAELIHQIETSSAAAKLAPNLSGGDSSATLQLIQQQQEQVLARLRSQPSSGRLVIHINSDIDSWANTDADIEVRRGDVLSIPKRPGFVLISGQVYNASAITYVPGKTAGWYLQRAGGSSELADRKEIFVIRANGLVVGRHSGDGHVLSAKLDAGDVVVVPQKIIGTSQFWRNLLTVAQIASSAAIAAAVAGL</sequence>
<evidence type="ECO:0000313" key="5">
    <source>
        <dbReference type="EMBL" id="ADW67658.1"/>
    </source>
</evidence>
<keyword evidence="6" id="KW-1185">Reference proteome</keyword>
<protein>
    <submittedName>
        <fullName evidence="5">Polysaccharide export protein</fullName>
    </submittedName>
</protein>
<feature type="domain" description="Soluble ligand binding" evidence="4">
    <location>
        <begin position="745"/>
        <end position="787"/>
    </location>
</feature>
<dbReference type="PaxDb" id="1198114-AciX9_0587"/>
<keyword evidence="1" id="KW-0732">Signal</keyword>
<feature type="domain" description="Soluble ligand binding" evidence="4">
    <location>
        <begin position="647"/>
        <end position="687"/>
    </location>
</feature>
<dbReference type="PANTHER" id="PTHR33619:SF3">
    <property type="entry name" value="POLYSACCHARIDE EXPORT PROTEIN GFCE-RELATED"/>
    <property type="match status" value="1"/>
</dbReference>
<accession>E8WZ56</accession>
<evidence type="ECO:0000259" key="3">
    <source>
        <dbReference type="Pfam" id="PF02563"/>
    </source>
</evidence>
<gene>
    <name evidence="5" type="ordered locus">AciX9_0587</name>
</gene>
<name>E8WZ56_GRATM</name>
<feature type="compositionally biased region" description="Polar residues" evidence="2">
    <location>
        <begin position="191"/>
        <end position="207"/>
    </location>
</feature>
<dbReference type="STRING" id="1198114.AciX9_0587"/>
<dbReference type="Gene3D" id="3.10.560.10">
    <property type="entry name" value="Outer membrane lipoprotein wza domain like"/>
    <property type="match status" value="5"/>
</dbReference>
<dbReference type="InterPro" id="IPR019554">
    <property type="entry name" value="Soluble_ligand-bd"/>
</dbReference>
<dbReference type="eggNOG" id="COG1596">
    <property type="taxonomic scope" value="Bacteria"/>
</dbReference>
<dbReference type="Pfam" id="PF10531">
    <property type="entry name" value="SLBB"/>
    <property type="match status" value="4"/>
</dbReference>
<dbReference type="AlphaFoldDB" id="E8WZ56"/>
<feature type="domain" description="Soluble ligand binding" evidence="4">
    <location>
        <begin position="381"/>
        <end position="419"/>
    </location>
</feature>
<dbReference type="HOGENOM" id="CLU_011447_2_1_0"/>